<feature type="region of interest" description="Disordered" evidence="3">
    <location>
        <begin position="253"/>
        <end position="358"/>
    </location>
</feature>
<feature type="compositionally biased region" description="Polar residues" evidence="3">
    <location>
        <begin position="294"/>
        <end position="317"/>
    </location>
</feature>
<dbReference type="CDD" id="cd16442">
    <property type="entry name" value="BPL"/>
    <property type="match status" value="1"/>
</dbReference>
<dbReference type="InterPro" id="IPR045864">
    <property type="entry name" value="aa-tRNA-synth_II/BPL/LPL"/>
</dbReference>
<comment type="similarity">
    <text evidence="1">Belongs to the biotin--protein ligase family.</text>
</comment>
<accession>A0A1L8E040</accession>
<name>A0A1L8E040_9DIPT</name>
<dbReference type="EMBL" id="GFDF01002172">
    <property type="protein sequence ID" value="JAV11912.1"/>
    <property type="molecule type" value="Transcribed_RNA"/>
</dbReference>
<dbReference type="Gene3D" id="3.30.930.10">
    <property type="entry name" value="Bira Bifunctional Protein, Domain 2"/>
    <property type="match status" value="1"/>
</dbReference>
<evidence type="ECO:0000256" key="3">
    <source>
        <dbReference type="SAM" id="MobiDB-lite"/>
    </source>
</evidence>
<dbReference type="AlphaFoldDB" id="A0A1L8E040"/>
<feature type="domain" description="BPL/LPL catalytic" evidence="4">
    <location>
        <begin position="687"/>
        <end position="882"/>
    </location>
</feature>
<organism evidence="5">
    <name type="scientific">Nyssomyia neivai</name>
    <dbReference type="NCBI Taxonomy" id="330878"/>
    <lineage>
        <taxon>Eukaryota</taxon>
        <taxon>Metazoa</taxon>
        <taxon>Ecdysozoa</taxon>
        <taxon>Arthropoda</taxon>
        <taxon>Hexapoda</taxon>
        <taxon>Insecta</taxon>
        <taxon>Pterygota</taxon>
        <taxon>Neoptera</taxon>
        <taxon>Endopterygota</taxon>
        <taxon>Diptera</taxon>
        <taxon>Nematocera</taxon>
        <taxon>Psychodoidea</taxon>
        <taxon>Psychodidae</taxon>
        <taxon>Nyssomyia</taxon>
    </lineage>
</organism>
<proteinExistence type="inferred from homology"/>
<protein>
    <submittedName>
        <fullName evidence="5">Putative biotin holocarboxylase synthetase/biotin-protein ligase</fullName>
    </submittedName>
</protein>
<dbReference type="NCBIfam" id="TIGR00121">
    <property type="entry name" value="birA_ligase"/>
    <property type="match status" value="1"/>
</dbReference>
<dbReference type="InterPro" id="IPR004408">
    <property type="entry name" value="Biotin_CoA_COase_ligase"/>
</dbReference>
<evidence type="ECO:0000256" key="1">
    <source>
        <dbReference type="ARBA" id="ARBA00009934"/>
    </source>
</evidence>
<reference evidence="5" key="1">
    <citation type="submission" date="2016-12" db="EMBL/GenBank/DDBJ databases">
        <title>An insight into the sialome and mialome of the sand fly, Nyssomyia neivai.</title>
        <authorList>
            <person name="Sebastian V."/>
            <person name="Goulart T.M."/>
            <person name="Oliveira W."/>
            <person name="Calvo E."/>
            <person name="Oliveira L.F."/>
            <person name="Pinto M.C."/>
            <person name="Rosselino A.M."/>
            <person name="Ribeiro J.M."/>
        </authorList>
    </citation>
    <scope>NUCLEOTIDE SEQUENCE</scope>
</reference>
<evidence type="ECO:0000313" key="5">
    <source>
        <dbReference type="EMBL" id="JAV11912.1"/>
    </source>
</evidence>
<sequence>MLLTFYYMAATWMQSWRLRSIFSRITSKLTENMSVVFYNLPTEVNEVANTPVSSELCSNYTQARIRDVLWHSGSQRGCTLIPGQNVFLSPWVSFPKSPTLVPFIVQGNGLVLEEESEIYLLLEADTVPTMNENAMQLLIEGYGEPIAWKVDSHIAVVLKTDLKKFTEIIMASFMQDCLVINDNLPLIRIQSVGVDGIPQPFDLIRNHAKKEFISRAMRNLSQNQWDKHLTGLRSLAILAQQASEYEYNKNRTEGKSGIVRPDLIPPIKPPEATLKSPTKSEGRTSPKMRIDSLSLESPGTSKAKTSPKVSPRTSPKTSPMKKIEEVDETVTSPPPRAKEPTASGSKKPLLKRTKAHGCNSASKPPNILVYSDSLVTRDNVINALQAVLQDDTYTIYPLTPGQVKQRIWMENTTLLVVSGSVAAGVAETLQEFFLNGGKMLCLCSDLIHIVLPTYRTAEVREHELVQFSYGRWRQVRMMHHIFCYQPSPVKKHFSHDSDEGSAPPTTTATTSQPLIVCPRSVDVLDETGTSHSVDVQVLGTEETWQTPSLVLAHYSVNGGKAVFSQVHLEMDPMQFENDESKFPVLKQNNTARLEILMDLLGTHLSVTVKKVETMHKPIGYTNGYFLGHHEAKFEMLDKLSTQMGSKDTFKAASLTVKFCGKNDKVPQATSSLLPILVHSCPENFSTVDYFDTLKTDKVGRLVIYVPVVTSSMDVVNGLNLGHGVVVIPRHQTQGEGRSANQWLSPEGCLMFTVQLNIPLGSRLGQRISLMQHLVATAIVSAINSMGQGYEDLDIRLKWPNDIYANGTVKIGGLVTKSLVEASTAICNLGCGINLDNSTPTLCLNDLIREHNKVTNTNLPLLRYEHVLAQIFNEIERIFRRVQDGTNGLEYLYDLYYKFWLHSGVDVEIVDDKGDHRSAKVMGIDEYGYLKVQTAGRRAESVQPDGNSFDMLKGLILPKNH</sequence>
<evidence type="ECO:0000259" key="4">
    <source>
        <dbReference type="PROSITE" id="PS51733"/>
    </source>
</evidence>
<keyword evidence="2 5" id="KW-0436">Ligase</keyword>
<dbReference type="PANTHER" id="PTHR12835:SF5">
    <property type="entry name" value="BIOTIN--PROTEIN LIGASE"/>
    <property type="match status" value="1"/>
</dbReference>
<dbReference type="GO" id="GO:0005737">
    <property type="term" value="C:cytoplasm"/>
    <property type="evidence" value="ECO:0007669"/>
    <property type="project" value="TreeGrafter"/>
</dbReference>
<dbReference type="Pfam" id="PF03099">
    <property type="entry name" value="BPL_LplA_LipB"/>
    <property type="match status" value="1"/>
</dbReference>
<dbReference type="GO" id="GO:0004077">
    <property type="term" value="F:biotin--[biotin carboxyl-carrier protein] ligase activity"/>
    <property type="evidence" value="ECO:0007669"/>
    <property type="project" value="InterPro"/>
</dbReference>
<dbReference type="InterPro" id="IPR004143">
    <property type="entry name" value="BPL_LPL_catalytic"/>
</dbReference>
<dbReference type="SUPFAM" id="SSF55681">
    <property type="entry name" value="Class II aaRS and biotin synthetases"/>
    <property type="match status" value="1"/>
</dbReference>
<dbReference type="PANTHER" id="PTHR12835">
    <property type="entry name" value="BIOTIN PROTEIN LIGASE"/>
    <property type="match status" value="1"/>
</dbReference>
<dbReference type="PROSITE" id="PS51733">
    <property type="entry name" value="BPL_LPL_CATALYTIC"/>
    <property type="match status" value="1"/>
</dbReference>
<feature type="compositionally biased region" description="Basic and acidic residues" evidence="3">
    <location>
        <begin position="278"/>
        <end position="290"/>
    </location>
</feature>
<evidence type="ECO:0000256" key="2">
    <source>
        <dbReference type="ARBA" id="ARBA00022598"/>
    </source>
</evidence>